<evidence type="ECO:0008006" key="4">
    <source>
        <dbReference type="Google" id="ProtNLM"/>
    </source>
</evidence>
<protein>
    <recommendedName>
        <fullName evidence="4">Secreted protein</fullName>
    </recommendedName>
</protein>
<keyword evidence="3" id="KW-1185">Reference proteome</keyword>
<keyword evidence="1" id="KW-0732">Signal</keyword>
<sequence>MFVKKILLLSLGLVTLGLSDPEPNGAAEVSVDSTAVDTDAAASVLEERATGVWLDLYKSGSCDNGWEDQPKSGWVWAGQCKNFDSFTYGARVGANRAGWPSSCTFKFWENSNCHGHATVHHIEETADWSFGWGIPPSVTYGCMATANKKSGEFYLGNGAASVLMTC</sequence>
<evidence type="ECO:0000313" key="3">
    <source>
        <dbReference type="Proteomes" id="UP001610334"/>
    </source>
</evidence>
<name>A0ABR4H6X2_9EURO</name>
<gene>
    <name evidence="2" type="ORF">BJX63DRAFT_422470</name>
</gene>
<dbReference type="EMBL" id="JBFXLT010000060">
    <property type="protein sequence ID" value="KAL2811223.1"/>
    <property type="molecule type" value="Genomic_DNA"/>
</dbReference>
<evidence type="ECO:0000256" key="1">
    <source>
        <dbReference type="SAM" id="SignalP"/>
    </source>
</evidence>
<feature type="chain" id="PRO_5046699190" description="Secreted protein" evidence="1">
    <location>
        <begin position="20"/>
        <end position="166"/>
    </location>
</feature>
<proteinExistence type="predicted"/>
<organism evidence="2 3">
    <name type="scientific">Aspergillus granulosus</name>
    <dbReference type="NCBI Taxonomy" id="176169"/>
    <lineage>
        <taxon>Eukaryota</taxon>
        <taxon>Fungi</taxon>
        <taxon>Dikarya</taxon>
        <taxon>Ascomycota</taxon>
        <taxon>Pezizomycotina</taxon>
        <taxon>Eurotiomycetes</taxon>
        <taxon>Eurotiomycetidae</taxon>
        <taxon>Eurotiales</taxon>
        <taxon>Aspergillaceae</taxon>
        <taxon>Aspergillus</taxon>
        <taxon>Aspergillus subgen. Nidulantes</taxon>
    </lineage>
</organism>
<evidence type="ECO:0000313" key="2">
    <source>
        <dbReference type="EMBL" id="KAL2811223.1"/>
    </source>
</evidence>
<accession>A0ABR4H6X2</accession>
<feature type="signal peptide" evidence="1">
    <location>
        <begin position="1"/>
        <end position="19"/>
    </location>
</feature>
<dbReference type="Proteomes" id="UP001610334">
    <property type="component" value="Unassembled WGS sequence"/>
</dbReference>
<comment type="caution">
    <text evidence="2">The sequence shown here is derived from an EMBL/GenBank/DDBJ whole genome shotgun (WGS) entry which is preliminary data.</text>
</comment>
<reference evidence="2 3" key="1">
    <citation type="submission" date="2024-07" db="EMBL/GenBank/DDBJ databases">
        <title>Section-level genome sequencing and comparative genomics of Aspergillus sections Usti and Cavernicolus.</title>
        <authorList>
            <consortium name="Lawrence Berkeley National Laboratory"/>
            <person name="Nybo J.L."/>
            <person name="Vesth T.C."/>
            <person name="Theobald S."/>
            <person name="Frisvad J.C."/>
            <person name="Larsen T.O."/>
            <person name="Kjaerboelling I."/>
            <person name="Rothschild-Mancinelli K."/>
            <person name="Lyhne E.K."/>
            <person name="Kogle M.E."/>
            <person name="Barry K."/>
            <person name="Clum A."/>
            <person name="Na H."/>
            <person name="Ledsgaard L."/>
            <person name="Lin J."/>
            <person name="Lipzen A."/>
            <person name="Kuo A."/>
            <person name="Riley R."/>
            <person name="Mondo S."/>
            <person name="Labutti K."/>
            <person name="Haridas S."/>
            <person name="Pangalinan J."/>
            <person name="Salamov A.A."/>
            <person name="Simmons B.A."/>
            <person name="Magnuson J.K."/>
            <person name="Chen J."/>
            <person name="Drula E."/>
            <person name="Henrissat B."/>
            <person name="Wiebenga A."/>
            <person name="Lubbers R.J."/>
            <person name="Gomes A.C."/>
            <person name="Makela M.R."/>
            <person name="Stajich J."/>
            <person name="Grigoriev I.V."/>
            <person name="Mortensen U.H."/>
            <person name="De Vries R.P."/>
            <person name="Baker S.E."/>
            <person name="Andersen M.R."/>
        </authorList>
    </citation>
    <scope>NUCLEOTIDE SEQUENCE [LARGE SCALE GENOMIC DNA]</scope>
    <source>
        <strain evidence="2 3">CBS 588.65</strain>
    </source>
</reference>